<evidence type="ECO:0000313" key="1">
    <source>
        <dbReference type="EMBL" id="KAL1246440.1"/>
    </source>
</evidence>
<protein>
    <submittedName>
        <fullName evidence="1">Inositol-pentakisphosphate 2-kinase</fullName>
    </submittedName>
</protein>
<dbReference type="Proteomes" id="UP001558632">
    <property type="component" value="Unassembled WGS sequence"/>
</dbReference>
<dbReference type="EMBL" id="JBEUSY010000004">
    <property type="protein sequence ID" value="KAL1246440.1"/>
    <property type="molecule type" value="Genomic_DNA"/>
</dbReference>
<gene>
    <name evidence="1" type="ORF">TSPI_06593</name>
</gene>
<keyword evidence="2" id="KW-1185">Reference proteome</keyword>
<sequence>MNENTKIKDFGQYSPTRTTNKLSNKGQKMLVTTLLALNFISSLVVFGEHFPQPNAHFIALLCTRRRAEVKTTAHFPTHFQIHIRPMTRLRKNLHN</sequence>
<evidence type="ECO:0000313" key="2">
    <source>
        <dbReference type="Proteomes" id="UP001558632"/>
    </source>
</evidence>
<reference evidence="1 2" key="1">
    <citation type="submission" date="2024-07" db="EMBL/GenBank/DDBJ databases">
        <title>Enhanced genomic and transcriptomic resources for Trichinella pseudospiralis and T. spiralis underpin the discovery of pronounced molecular differences between stages and species.</title>
        <authorList>
            <person name="Pasi K.K."/>
            <person name="La Rosa G."/>
            <person name="Gomez-Morales M.A."/>
            <person name="Tosini F."/>
            <person name="Sumanam S."/>
            <person name="Young N.D."/>
            <person name="Chang B.C."/>
            <person name="Robin G.B."/>
        </authorList>
    </citation>
    <scope>NUCLEOTIDE SEQUENCE [LARGE SCALE GENOMIC DNA]</scope>
    <source>
        <strain evidence="1">ISS534</strain>
    </source>
</reference>
<organism evidence="1 2">
    <name type="scientific">Trichinella spiralis</name>
    <name type="common">Trichina worm</name>
    <dbReference type="NCBI Taxonomy" id="6334"/>
    <lineage>
        <taxon>Eukaryota</taxon>
        <taxon>Metazoa</taxon>
        <taxon>Ecdysozoa</taxon>
        <taxon>Nematoda</taxon>
        <taxon>Enoplea</taxon>
        <taxon>Dorylaimia</taxon>
        <taxon>Trichinellida</taxon>
        <taxon>Trichinellidae</taxon>
        <taxon>Trichinella</taxon>
    </lineage>
</organism>
<name>A0ABR3L0L1_TRISP</name>
<proteinExistence type="predicted"/>
<comment type="caution">
    <text evidence="1">The sequence shown here is derived from an EMBL/GenBank/DDBJ whole genome shotgun (WGS) entry which is preliminary data.</text>
</comment>
<accession>A0ABR3L0L1</accession>